<name>A0ABW5A5M5_9RHOB</name>
<dbReference type="RefSeq" id="WP_377387131.1">
    <property type="nucleotide sequence ID" value="NZ_JBHUIX010000003.1"/>
</dbReference>
<keyword evidence="1" id="KW-0808">Transferase</keyword>
<dbReference type="EC" id="2.4.-.-" evidence="1"/>
<dbReference type="GO" id="GO:0016757">
    <property type="term" value="F:glycosyltransferase activity"/>
    <property type="evidence" value="ECO:0007669"/>
    <property type="project" value="UniProtKB-KW"/>
</dbReference>
<dbReference type="Pfam" id="PF13704">
    <property type="entry name" value="Glyco_tranf_2_4"/>
    <property type="match status" value="1"/>
</dbReference>
<dbReference type="Proteomes" id="UP001597413">
    <property type="component" value="Unassembled WGS sequence"/>
</dbReference>
<sequence>MGLWSKLWRAYRGRIRRRYLLARAIRRRRRLCAVADRTRDIRPESILLFATIRNESARLAHFLAHYRALGVDHFLIVDNDSRDGSREMLAAEPDVSLWHTAASYRLHRFGLDWLTWLMIRYGHNHWCVTVDADELLIYPHHDTRPLSALTGWLDQIGQRVYPAMMLELYPKGPVEAQHYTPGADPTALLCWFDAGNYTIVRQPKTRALWIQGGPRARMFFADRPRHAPTLTKIPLARWNRRWVYLNSTHSILPERLNECYDQLGGEAPSGLLLHTKFLPQVVDKAAEEKRRREHFGRPEIFDSYYDSLIASPDFWTPQSQRLSGWRQLEALGLMSRGGWP</sequence>
<protein>
    <submittedName>
        <fullName evidence="1">Glycosyltransferase family 2 protein</fullName>
        <ecNumber evidence="1">2.4.-.-</ecNumber>
    </submittedName>
</protein>
<evidence type="ECO:0000313" key="1">
    <source>
        <dbReference type="EMBL" id="MFD2173130.1"/>
    </source>
</evidence>
<reference evidence="2" key="1">
    <citation type="journal article" date="2019" name="Int. J. Syst. Evol. Microbiol.">
        <title>The Global Catalogue of Microorganisms (GCM) 10K type strain sequencing project: providing services to taxonomists for standard genome sequencing and annotation.</title>
        <authorList>
            <consortium name="The Broad Institute Genomics Platform"/>
            <consortium name="The Broad Institute Genome Sequencing Center for Infectious Disease"/>
            <person name="Wu L."/>
            <person name="Ma J."/>
        </authorList>
    </citation>
    <scope>NUCLEOTIDE SEQUENCE [LARGE SCALE GENOMIC DNA]</scope>
    <source>
        <strain evidence="2">CCUG 55131</strain>
    </source>
</reference>
<proteinExistence type="predicted"/>
<dbReference type="EMBL" id="JBHUIX010000003">
    <property type="protein sequence ID" value="MFD2173130.1"/>
    <property type="molecule type" value="Genomic_DNA"/>
</dbReference>
<keyword evidence="2" id="KW-1185">Reference proteome</keyword>
<gene>
    <name evidence="1" type="ORF">ACFSM0_03390</name>
</gene>
<keyword evidence="1" id="KW-0328">Glycosyltransferase</keyword>
<evidence type="ECO:0000313" key="2">
    <source>
        <dbReference type="Proteomes" id="UP001597413"/>
    </source>
</evidence>
<comment type="caution">
    <text evidence="1">The sequence shown here is derived from an EMBL/GenBank/DDBJ whole genome shotgun (WGS) entry which is preliminary data.</text>
</comment>
<organism evidence="1 2">
    <name type="scientific">Rhodobacter lacus</name>
    <dbReference type="NCBI Taxonomy" id="1641972"/>
    <lineage>
        <taxon>Bacteria</taxon>
        <taxon>Pseudomonadati</taxon>
        <taxon>Pseudomonadota</taxon>
        <taxon>Alphaproteobacteria</taxon>
        <taxon>Rhodobacterales</taxon>
        <taxon>Rhodobacter group</taxon>
        <taxon>Rhodobacter</taxon>
    </lineage>
</organism>
<accession>A0ABW5A5M5</accession>